<sequence>MKTPTRASSIVGEGMQGLSTRGGAAGISEISAKFFRACCEFQLRPRRQLDQLLYSVSFGARYGSLTL</sequence>
<gene>
    <name evidence="2" type="ORF">PNOK_0416100</name>
</gene>
<dbReference type="Proteomes" id="UP000217199">
    <property type="component" value="Unassembled WGS sequence"/>
</dbReference>
<evidence type="ECO:0000256" key="1">
    <source>
        <dbReference type="SAM" id="MobiDB-lite"/>
    </source>
</evidence>
<keyword evidence="3" id="KW-1185">Reference proteome</keyword>
<name>A0A286UI54_9AGAM</name>
<organism evidence="2 3">
    <name type="scientific">Pyrrhoderma noxium</name>
    <dbReference type="NCBI Taxonomy" id="2282107"/>
    <lineage>
        <taxon>Eukaryota</taxon>
        <taxon>Fungi</taxon>
        <taxon>Dikarya</taxon>
        <taxon>Basidiomycota</taxon>
        <taxon>Agaricomycotina</taxon>
        <taxon>Agaricomycetes</taxon>
        <taxon>Hymenochaetales</taxon>
        <taxon>Hymenochaetaceae</taxon>
        <taxon>Pyrrhoderma</taxon>
    </lineage>
</organism>
<comment type="caution">
    <text evidence="2">The sequence shown here is derived from an EMBL/GenBank/DDBJ whole genome shotgun (WGS) entry which is preliminary data.</text>
</comment>
<reference evidence="2 3" key="1">
    <citation type="journal article" date="2017" name="Mol. Ecol.">
        <title>Comparative and population genomic landscape of Phellinus noxius: A hypervariable fungus causing root rot in trees.</title>
        <authorList>
            <person name="Chung C.L."/>
            <person name="Lee T.J."/>
            <person name="Akiba M."/>
            <person name="Lee H.H."/>
            <person name="Kuo T.H."/>
            <person name="Liu D."/>
            <person name="Ke H.M."/>
            <person name="Yokoi T."/>
            <person name="Roa M.B."/>
            <person name="Lu M.J."/>
            <person name="Chang Y.Y."/>
            <person name="Ann P.J."/>
            <person name="Tsai J.N."/>
            <person name="Chen C.Y."/>
            <person name="Tzean S.S."/>
            <person name="Ota Y."/>
            <person name="Hattori T."/>
            <person name="Sahashi N."/>
            <person name="Liou R.F."/>
            <person name="Kikuchi T."/>
            <person name="Tsai I.J."/>
        </authorList>
    </citation>
    <scope>NUCLEOTIDE SEQUENCE [LARGE SCALE GENOMIC DNA]</scope>
    <source>
        <strain evidence="2 3">FFPRI411160</strain>
    </source>
</reference>
<evidence type="ECO:0000313" key="2">
    <source>
        <dbReference type="EMBL" id="PAV19228.1"/>
    </source>
</evidence>
<accession>A0A286UI54</accession>
<protein>
    <submittedName>
        <fullName evidence="2">Uncharacterized protein</fullName>
    </submittedName>
</protein>
<dbReference type="InParanoid" id="A0A286UI54"/>
<proteinExistence type="predicted"/>
<feature type="region of interest" description="Disordered" evidence="1">
    <location>
        <begin position="1"/>
        <end position="22"/>
    </location>
</feature>
<dbReference type="AlphaFoldDB" id="A0A286UI54"/>
<dbReference type="EMBL" id="NBII01000004">
    <property type="protein sequence ID" value="PAV19228.1"/>
    <property type="molecule type" value="Genomic_DNA"/>
</dbReference>
<evidence type="ECO:0000313" key="3">
    <source>
        <dbReference type="Proteomes" id="UP000217199"/>
    </source>
</evidence>